<evidence type="ECO:0008006" key="3">
    <source>
        <dbReference type="Google" id="ProtNLM"/>
    </source>
</evidence>
<protein>
    <recommendedName>
        <fullName evidence="3">Exo-alpha-sialidase</fullName>
    </recommendedName>
</protein>
<accession>G5H9R5</accession>
<dbReference type="Gene3D" id="2.120.10.10">
    <property type="match status" value="1"/>
</dbReference>
<dbReference type="HOGENOM" id="CLU_794309_0_0_10"/>
<reference evidence="1 2" key="1">
    <citation type="submission" date="2011-08" db="EMBL/GenBank/DDBJ databases">
        <title>The Genome Sequence of Alistipes indistinctus YIT 12060.</title>
        <authorList>
            <consortium name="The Broad Institute Genome Sequencing Platform"/>
            <person name="Earl A."/>
            <person name="Ward D."/>
            <person name="Feldgarden M."/>
            <person name="Gevers D."/>
            <person name="Morotomi M."/>
            <person name="Young S.K."/>
            <person name="Zeng Q."/>
            <person name="Gargeya S."/>
            <person name="Fitzgerald M."/>
            <person name="Haas B."/>
            <person name="Abouelleil A."/>
            <person name="Alvarado L."/>
            <person name="Arachchi H.M."/>
            <person name="Berlin A."/>
            <person name="Brown A."/>
            <person name="Chapman S.B."/>
            <person name="Chen Z."/>
            <person name="Dunbar C."/>
            <person name="Freedman E."/>
            <person name="Gearin G."/>
            <person name="Gellesch M."/>
            <person name="Goldberg J."/>
            <person name="Griggs A."/>
            <person name="Gujja S."/>
            <person name="Heiman D."/>
            <person name="Howarth C."/>
            <person name="Larson L."/>
            <person name="Lui A."/>
            <person name="MacDonald P.J.P."/>
            <person name="Montmayeur A."/>
            <person name="Murphy C."/>
            <person name="Neiman D."/>
            <person name="Pearson M."/>
            <person name="Priest M."/>
            <person name="Roberts A."/>
            <person name="Saif S."/>
            <person name="Shea T."/>
            <person name="Shenoy N."/>
            <person name="Sisk P."/>
            <person name="Stolte C."/>
            <person name="Sykes S."/>
            <person name="Wortman J."/>
            <person name="Nusbaum C."/>
            <person name="Birren B."/>
        </authorList>
    </citation>
    <scope>NUCLEOTIDE SEQUENCE [LARGE SCALE GENOMIC DNA]</scope>
    <source>
        <strain evidence="1 2">YIT 12060</strain>
    </source>
</reference>
<evidence type="ECO:0000313" key="2">
    <source>
        <dbReference type="Proteomes" id="UP000006008"/>
    </source>
</evidence>
<sequence length="381" mass="42405">MIIPKKPLQNSGFFNIFRYLWLNPARSGNDGSARPGKSALFLIPTVMKPARLFGMLLAGVFAAFTFSPASALELTGTRRIWDQAPHSAFTGLIDYEGKLYCCFREAKSHVPQLTGEDGKIRILVSDTGEAWEPFALVESQGTDLRDPQLSRTPDGRLMLLMGGSRYENGQFLGGISHVSFLNSRSRTFSAPIPIEVDKTLFPNKIWLWKITWHGPEGYATIYENDRLSLVKTSDGLHYDLVTRLRCDSMPNETALLFGPNDELYLLVRREIGGATGVWGESRPPYTEWEWNDLGIRLGGPNLCALPDGSILIGSREVQKEPHCGLYGLDGSKRAELLLRLPSGGDCSYPGFVVRGNTLWISYYSSHEGHAAIYLATVRLDR</sequence>
<dbReference type="STRING" id="742725.HMPREF9450_01380"/>
<dbReference type="eggNOG" id="COG1621">
    <property type="taxonomic scope" value="Bacteria"/>
</dbReference>
<dbReference type="AlphaFoldDB" id="G5H9R5"/>
<dbReference type="Proteomes" id="UP000006008">
    <property type="component" value="Unassembled WGS sequence"/>
</dbReference>
<organism evidence="1 2">
    <name type="scientific">Alistipes indistinctus YIT 12060</name>
    <dbReference type="NCBI Taxonomy" id="742725"/>
    <lineage>
        <taxon>Bacteria</taxon>
        <taxon>Pseudomonadati</taxon>
        <taxon>Bacteroidota</taxon>
        <taxon>Bacteroidia</taxon>
        <taxon>Bacteroidales</taxon>
        <taxon>Rikenellaceae</taxon>
        <taxon>Alistipes</taxon>
    </lineage>
</organism>
<keyword evidence="2" id="KW-1185">Reference proteome</keyword>
<gene>
    <name evidence="1" type="ORF">HMPREF9450_01380</name>
</gene>
<proteinExistence type="predicted"/>
<comment type="caution">
    <text evidence="1">The sequence shown here is derived from an EMBL/GenBank/DDBJ whole genome shotgun (WGS) entry which is preliminary data.</text>
</comment>
<dbReference type="PATRIC" id="fig|742725.3.peg.1461"/>
<name>G5H9R5_9BACT</name>
<dbReference type="EMBL" id="ADLD01000013">
    <property type="protein sequence ID" value="EHB91331.1"/>
    <property type="molecule type" value="Genomic_DNA"/>
</dbReference>
<evidence type="ECO:0000313" key="1">
    <source>
        <dbReference type="EMBL" id="EHB91331.1"/>
    </source>
</evidence>